<evidence type="ECO:0000313" key="3">
    <source>
        <dbReference type="Proteomes" id="UP000095281"/>
    </source>
</evidence>
<organism evidence="3 4">
    <name type="scientific">Meloidogyne hapla</name>
    <name type="common">Root-knot nematode worm</name>
    <dbReference type="NCBI Taxonomy" id="6305"/>
    <lineage>
        <taxon>Eukaryota</taxon>
        <taxon>Metazoa</taxon>
        <taxon>Ecdysozoa</taxon>
        <taxon>Nematoda</taxon>
        <taxon>Chromadorea</taxon>
        <taxon>Rhabditida</taxon>
        <taxon>Tylenchina</taxon>
        <taxon>Tylenchomorpha</taxon>
        <taxon>Tylenchoidea</taxon>
        <taxon>Meloidogynidae</taxon>
        <taxon>Meloidogyninae</taxon>
        <taxon>Meloidogyne</taxon>
    </lineage>
</organism>
<evidence type="ECO:0000313" key="4">
    <source>
        <dbReference type="WBParaSite" id="MhA1_Contig2070.frz3.gene2"/>
    </source>
</evidence>
<dbReference type="Proteomes" id="UP000095281">
    <property type="component" value="Unplaced"/>
</dbReference>
<dbReference type="CDD" id="cd05402">
    <property type="entry name" value="NT_PAP_TUTase"/>
    <property type="match status" value="1"/>
</dbReference>
<evidence type="ECO:0000259" key="2">
    <source>
        <dbReference type="Pfam" id="PF22600"/>
    </source>
</evidence>
<feature type="domain" description="Poly(A) RNA polymerase mitochondrial-like central palm" evidence="2">
    <location>
        <begin position="120"/>
        <end position="221"/>
    </location>
</feature>
<evidence type="ECO:0000259" key="1">
    <source>
        <dbReference type="Pfam" id="PF18701"/>
    </source>
</evidence>
<protein>
    <submittedName>
        <fullName evidence="4">DUF5641 domain-containing protein</fullName>
    </submittedName>
</protein>
<dbReference type="Pfam" id="PF18701">
    <property type="entry name" value="DUF5641"/>
    <property type="match status" value="1"/>
</dbReference>
<sequence>MSESEVLTPLRPIDLAFPSLKGNETDIATAPFEKDDPNYFEQSNSRESLIYKYKNAVSAAEWFWKEWKRSYLLALREKHVNCAKKPHLNPEKGDVVIIEDKIAPRNLWKLGVVTEILSVRTAKEIGECRTLPFGSTLSRLAKKNADIDVFVFTPDEKISKEDKLKRIRNILRNYFEFERLAVIARAKCPVMVAKVKNGFSIDITVGGPNDMKGIYNSLALNILGRIDERFRVMFCALKTWARNINDPKKGTLNSFSLVLLVQSFLFTWSIIPNIFKKYPDIYKETKIHNFASSKLHYEIAAELKNEIGLESSGVVSLLTSFFEWFSNIKFFESAVDSRSGELVQRPRGEGAPFQNDLIVILEPFAQEANSARAVNSKGWKEIKTHLRRTVESARSRDWLEWQELLGIYEPSWPRCGPPRIKAINDNDSDDDLGKLLLKNKTIVNNMQKFASTPAKNSEAYDPEQNWKLGESNSKEKVQYSRRVFHNSKIYGIMTVLVLMLTCGITNASFSTPMICHNEGNSKFVKISKEKSTCLNLDKLFDEPPIALRLNLYRPDQKEYEVKARMCAVVKHTAKFWTNLLNDPFTNVQQMHVHTSKEECEEMIKTNVCKYGNLFGDPNAIMTTNNKLEFAHTFWSIGKSETSVINCMIKTIVLISHPGREDIVAPSIDVSHCKYSEGNCHIENESVVVWTVEPTEGVNAFW</sequence>
<dbReference type="WBParaSite" id="MhA1_Contig2070.frz3.gene2">
    <property type="protein sequence ID" value="MhA1_Contig2070.frz3.gene2"/>
    <property type="gene ID" value="MhA1_Contig2070.frz3.gene2"/>
</dbReference>
<dbReference type="Pfam" id="PF22600">
    <property type="entry name" value="MTPAP-like_central"/>
    <property type="match status" value="1"/>
</dbReference>
<name>A0A1I8BDJ0_MELHA</name>
<dbReference type="PANTHER" id="PTHR12271">
    <property type="entry name" value="POLY A POLYMERASE CID PAP -RELATED"/>
    <property type="match status" value="1"/>
</dbReference>
<dbReference type="AlphaFoldDB" id="A0A1I8BDJ0"/>
<dbReference type="InterPro" id="IPR054708">
    <property type="entry name" value="MTPAP-like_central"/>
</dbReference>
<dbReference type="InterPro" id="IPR040676">
    <property type="entry name" value="DUF5641"/>
</dbReference>
<dbReference type="InterPro" id="IPR043519">
    <property type="entry name" value="NT_sf"/>
</dbReference>
<keyword evidence="3" id="KW-1185">Reference proteome</keyword>
<dbReference type="GO" id="GO:0016779">
    <property type="term" value="F:nucleotidyltransferase activity"/>
    <property type="evidence" value="ECO:0007669"/>
    <property type="project" value="TreeGrafter"/>
</dbReference>
<dbReference type="GO" id="GO:0031123">
    <property type="term" value="P:RNA 3'-end processing"/>
    <property type="evidence" value="ECO:0007669"/>
    <property type="project" value="TreeGrafter"/>
</dbReference>
<dbReference type="Gene3D" id="3.30.460.10">
    <property type="entry name" value="Beta Polymerase, domain 2"/>
    <property type="match status" value="1"/>
</dbReference>
<dbReference type="Gene3D" id="1.10.1410.10">
    <property type="match status" value="1"/>
</dbReference>
<accession>A0A1I8BDJ0</accession>
<dbReference type="PANTHER" id="PTHR12271:SF40">
    <property type="entry name" value="POLY(A) RNA POLYMERASE GLD2"/>
    <property type="match status" value="1"/>
</dbReference>
<reference evidence="4" key="1">
    <citation type="submission" date="2016-11" db="UniProtKB">
        <authorList>
            <consortium name="WormBaseParasite"/>
        </authorList>
    </citation>
    <scope>IDENTIFICATION</scope>
</reference>
<proteinExistence type="predicted"/>
<dbReference type="SUPFAM" id="SSF81631">
    <property type="entry name" value="PAP/OAS1 substrate-binding domain"/>
    <property type="match status" value="1"/>
</dbReference>
<feature type="domain" description="DUF5641" evidence="1">
    <location>
        <begin position="53"/>
        <end position="117"/>
    </location>
</feature>
<dbReference type="SUPFAM" id="SSF81301">
    <property type="entry name" value="Nucleotidyltransferase"/>
    <property type="match status" value="1"/>
</dbReference>